<dbReference type="EMBL" id="MNCJ02000323">
    <property type="protein sequence ID" value="KAF5796098.1"/>
    <property type="molecule type" value="Genomic_DNA"/>
</dbReference>
<dbReference type="Proteomes" id="UP000215914">
    <property type="component" value="Unassembled WGS sequence"/>
</dbReference>
<protein>
    <submittedName>
        <fullName evidence="1">Uncharacterized protein</fullName>
    </submittedName>
</protein>
<accession>A0A9K3IG49</accession>
<comment type="caution">
    <text evidence="1">The sequence shown here is derived from an EMBL/GenBank/DDBJ whole genome shotgun (WGS) entry which is preliminary data.</text>
</comment>
<organism evidence="1 2">
    <name type="scientific">Helianthus annuus</name>
    <name type="common">Common sunflower</name>
    <dbReference type="NCBI Taxonomy" id="4232"/>
    <lineage>
        <taxon>Eukaryota</taxon>
        <taxon>Viridiplantae</taxon>
        <taxon>Streptophyta</taxon>
        <taxon>Embryophyta</taxon>
        <taxon>Tracheophyta</taxon>
        <taxon>Spermatophyta</taxon>
        <taxon>Magnoliopsida</taxon>
        <taxon>eudicotyledons</taxon>
        <taxon>Gunneridae</taxon>
        <taxon>Pentapetalae</taxon>
        <taxon>asterids</taxon>
        <taxon>campanulids</taxon>
        <taxon>Asterales</taxon>
        <taxon>Asteraceae</taxon>
        <taxon>Asteroideae</taxon>
        <taxon>Heliantheae alliance</taxon>
        <taxon>Heliantheae</taxon>
        <taxon>Helianthus</taxon>
    </lineage>
</organism>
<proteinExistence type="predicted"/>
<reference evidence="1" key="2">
    <citation type="submission" date="2020-06" db="EMBL/GenBank/DDBJ databases">
        <title>Helianthus annuus Genome sequencing and assembly Release 2.</title>
        <authorList>
            <person name="Gouzy J."/>
            <person name="Langlade N."/>
            <person name="Munos S."/>
        </authorList>
    </citation>
    <scope>NUCLEOTIDE SEQUENCE</scope>
    <source>
        <tissue evidence="1">Leaves</tissue>
    </source>
</reference>
<evidence type="ECO:0000313" key="1">
    <source>
        <dbReference type="EMBL" id="KAF5796098.1"/>
    </source>
</evidence>
<name>A0A9K3IG49_HELAN</name>
<sequence length="123" mass="13955">MSWFSIYFVGEYSDESVVPDSYEGTAISASYDKLIPSNTREDEVVSGIRYRDNTVQLDLNIPVEDSYAQHGYSDYRYGGEPYPQAEYPYGSQTIPTKVTMVIKAMYNKTIPTTVTVVSRAMYN</sequence>
<dbReference type="Gramene" id="mRNA:HanXRQr2_Chr08g0347441">
    <property type="protein sequence ID" value="CDS:HanXRQr2_Chr08g0347441.1"/>
    <property type="gene ID" value="HanXRQr2_Chr08g0347441"/>
</dbReference>
<dbReference type="AlphaFoldDB" id="A0A9K3IG49"/>
<reference evidence="1" key="1">
    <citation type="journal article" date="2017" name="Nature">
        <title>The sunflower genome provides insights into oil metabolism, flowering and Asterid evolution.</title>
        <authorList>
            <person name="Badouin H."/>
            <person name="Gouzy J."/>
            <person name="Grassa C.J."/>
            <person name="Murat F."/>
            <person name="Staton S.E."/>
            <person name="Cottret L."/>
            <person name="Lelandais-Briere C."/>
            <person name="Owens G.L."/>
            <person name="Carrere S."/>
            <person name="Mayjonade B."/>
            <person name="Legrand L."/>
            <person name="Gill N."/>
            <person name="Kane N.C."/>
            <person name="Bowers J.E."/>
            <person name="Hubner S."/>
            <person name="Bellec A."/>
            <person name="Berard A."/>
            <person name="Berges H."/>
            <person name="Blanchet N."/>
            <person name="Boniface M.C."/>
            <person name="Brunel D."/>
            <person name="Catrice O."/>
            <person name="Chaidir N."/>
            <person name="Claudel C."/>
            <person name="Donnadieu C."/>
            <person name="Faraut T."/>
            <person name="Fievet G."/>
            <person name="Helmstetter N."/>
            <person name="King M."/>
            <person name="Knapp S.J."/>
            <person name="Lai Z."/>
            <person name="Le Paslier M.C."/>
            <person name="Lippi Y."/>
            <person name="Lorenzon L."/>
            <person name="Mandel J.R."/>
            <person name="Marage G."/>
            <person name="Marchand G."/>
            <person name="Marquand E."/>
            <person name="Bret-Mestries E."/>
            <person name="Morien E."/>
            <person name="Nambeesan S."/>
            <person name="Nguyen T."/>
            <person name="Pegot-Espagnet P."/>
            <person name="Pouilly N."/>
            <person name="Raftis F."/>
            <person name="Sallet E."/>
            <person name="Schiex T."/>
            <person name="Thomas J."/>
            <person name="Vandecasteele C."/>
            <person name="Vares D."/>
            <person name="Vear F."/>
            <person name="Vautrin S."/>
            <person name="Crespi M."/>
            <person name="Mangin B."/>
            <person name="Burke J.M."/>
            <person name="Salse J."/>
            <person name="Munos S."/>
            <person name="Vincourt P."/>
            <person name="Rieseberg L.H."/>
            <person name="Langlade N.B."/>
        </authorList>
    </citation>
    <scope>NUCLEOTIDE SEQUENCE</scope>
    <source>
        <tissue evidence="1">Leaves</tissue>
    </source>
</reference>
<gene>
    <name evidence="1" type="ORF">HanXRQr2_Chr08g0347441</name>
</gene>
<evidence type="ECO:0000313" key="2">
    <source>
        <dbReference type="Proteomes" id="UP000215914"/>
    </source>
</evidence>
<keyword evidence="2" id="KW-1185">Reference proteome</keyword>